<dbReference type="RefSeq" id="WP_048095964.1">
    <property type="nucleotide sequence ID" value="NZ_CP011267.1"/>
</dbReference>
<dbReference type="InterPro" id="IPR022441">
    <property type="entry name" value="Para_beta_helix_rpt-2"/>
</dbReference>
<proteinExistence type="predicted"/>
<dbReference type="PANTHER" id="PTHR22990">
    <property type="entry name" value="F-BOX ONLY PROTEIN"/>
    <property type="match status" value="1"/>
</dbReference>
<evidence type="ECO:0000313" key="7">
    <source>
        <dbReference type="EMBL" id="AKG91114.1"/>
    </source>
</evidence>
<feature type="transmembrane region" description="Helical" evidence="5">
    <location>
        <begin position="1114"/>
        <end position="1134"/>
    </location>
</feature>
<evidence type="ECO:0000259" key="6">
    <source>
        <dbReference type="SMART" id="SM00722"/>
    </source>
</evidence>
<keyword evidence="8" id="KW-1185">Reference proteome</keyword>
<evidence type="ECO:0000256" key="5">
    <source>
        <dbReference type="SAM" id="Phobius"/>
    </source>
</evidence>
<organism evidence="7 8">
    <name type="scientific">Geoglobus ahangari</name>
    <dbReference type="NCBI Taxonomy" id="113653"/>
    <lineage>
        <taxon>Archaea</taxon>
        <taxon>Methanobacteriati</taxon>
        <taxon>Methanobacteriota</taxon>
        <taxon>Archaeoglobi</taxon>
        <taxon>Archaeoglobales</taxon>
        <taxon>Archaeoglobaceae</taxon>
        <taxon>Geoglobus</taxon>
    </lineage>
</organism>
<dbReference type="InterPro" id="IPR053784">
    <property type="entry name" value="Choice_anch_U_dom"/>
</dbReference>
<accession>A0A0F7ICW9</accession>
<dbReference type="InterPro" id="IPR006633">
    <property type="entry name" value="Carb-bd_sugar_hydrolysis-dom"/>
</dbReference>
<dbReference type="Gene3D" id="2.160.20.10">
    <property type="entry name" value="Single-stranded right-handed beta-helix, Pectin lyase-like"/>
    <property type="match status" value="3"/>
</dbReference>
<dbReference type="KEGG" id="gah:GAH_01598"/>
<dbReference type="InterPro" id="IPR006626">
    <property type="entry name" value="PbH1"/>
</dbReference>
<feature type="domain" description="Carbohydrate-binding/sugar hydrolysis" evidence="6">
    <location>
        <begin position="274"/>
        <end position="401"/>
    </location>
</feature>
<feature type="domain" description="Carbohydrate-binding/sugar hydrolysis" evidence="6">
    <location>
        <begin position="112"/>
        <end position="269"/>
    </location>
</feature>
<evidence type="ECO:0000256" key="3">
    <source>
        <dbReference type="ARBA" id="ARBA00022786"/>
    </source>
</evidence>
<dbReference type="Gene3D" id="2.60.40.10">
    <property type="entry name" value="Immunoglobulins"/>
    <property type="match status" value="1"/>
</dbReference>
<dbReference type="OrthoDB" id="239453at2157"/>
<dbReference type="Pfam" id="PF05048">
    <property type="entry name" value="NosD"/>
    <property type="match status" value="3"/>
</dbReference>
<dbReference type="InterPro" id="IPR011050">
    <property type="entry name" value="Pectin_lyase_fold/virulence"/>
</dbReference>
<feature type="domain" description="Carbohydrate-binding/sugar hydrolysis" evidence="6">
    <location>
        <begin position="629"/>
        <end position="767"/>
    </location>
</feature>
<evidence type="ECO:0000256" key="1">
    <source>
        <dbReference type="ARBA" id="ARBA00004906"/>
    </source>
</evidence>
<feature type="region of interest" description="Disordered" evidence="4">
    <location>
        <begin position="937"/>
        <end position="972"/>
    </location>
</feature>
<dbReference type="InterPro" id="IPR051550">
    <property type="entry name" value="SCF-Subunits/Alg-Epimerases"/>
</dbReference>
<dbReference type="SUPFAM" id="SSF51126">
    <property type="entry name" value="Pectin lyase-like"/>
    <property type="match status" value="4"/>
</dbReference>
<evidence type="ECO:0000256" key="4">
    <source>
        <dbReference type="SAM" id="MobiDB-lite"/>
    </source>
</evidence>
<comment type="pathway">
    <text evidence="1">Protein modification; protein ubiquitination.</text>
</comment>
<dbReference type="SMART" id="SM00710">
    <property type="entry name" value="PbH1"/>
    <property type="match status" value="20"/>
</dbReference>
<dbReference type="PANTHER" id="PTHR22990:SF15">
    <property type="entry name" value="F-BOX ONLY PROTEIN 10"/>
    <property type="match status" value="1"/>
</dbReference>
<dbReference type="EMBL" id="CP011267">
    <property type="protein sequence ID" value="AKG91114.1"/>
    <property type="molecule type" value="Genomic_DNA"/>
</dbReference>
<keyword evidence="5" id="KW-0472">Membrane</keyword>
<dbReference type="InterPro" id="IPR007742">
    <property type="entry name" value="NosD_dom"/>
</dbReference>
<dbReference type="STRING" id="113653.GAH_01598"/>
<reference evidence="7 8" key="1">
    <citation type="submission" date="2015-04" db="EMBL/GenBank/DDBJ databases">
        <title>The complete genome sequence of the hyperthermophilic, obligate iron-reducing archaeon Geoglobus ahangari strain 234T.</title>
        <authorList>
            <person name="Manzella M.P."/>
            <person name="Holmes D.E."/>
            <person name="Rocheleau J.M."/>
            <person name="Chung A."/>
            <person name="Reguera G."/>
            <person name="Kashefi K."/>
        </authorList>
    </citation>
    <scope>NUCLEOTIDE SEQUENCE [LARGE SCALE GENOMIC DNA]</scope>
    <source>
        <strain evidence="7 8">234</strain>
    </source>
</reference>
<dbReference type="GeneID" id="24804166"/>
<evidence type="ECO:0000256" key="2">
    <source>
        <dbReference type="ARBA" id="ARBA00022737"/>
    </source>
</evidence>
<dbReference type="NCBIfam" id="TIGR03804">
    <property type="entry name" value="para_beta_helix"/>
    <property type="match status" value="7"/>
</dbReference>
<dbReference type="Proteomes" id="UP000034723">
    <property type="component" value="Chromosome"/>
</dbReference>
<dbReference type="InParanoid" id="A0A0F7ICW9"/>
<dbReference type="SMART" id="SM00722">
    <property type="entry name" value="CASH"/>
    <property type="match status" value="3"/>
</dbReference>
<keyword evidence="2" id="KW-0677">Repeat</keyword>
<protein>
    <submittedName>
        <fullName evidence="7">Parallel beta-helix repeat (two copies)</fullName>
    </submittedName>
</protein>
<gene>
    <name evidence="7" type="ORF">GAH_01598</name>
</gene>
<keyword evidence="5" id="KW-0812">Transmembrane</keyword>
<dbReference type="PATRIC" id="fig|113653.22.peg.1574"/>
<keyword evidence="3" id="KW-0833">Ubl conjugation pathway</keyword>
<keyword evidence="5" id="KW-1133">Transmembrane helix</keyword>
<evidence type="ECO:0000313" key="8">
    <source>
        <dbReference type="Proteomes" id="UP000034723"/>
    </source>
</evidence>
<dbReference type="NCBIfam" id="NF041766">
    <property type="entry name" value="choice_anch_U"/>
    <property type="match status" value="1"/>
</dbReference>
<dbReference type="InterPro" id="IPR012334">
    <property type="entry name" value="Pectin_lyas_fold"/>
</dbReference>
<sequence length="1136" mass="122437">MRLESSEELKRATIEWNGVNQSMSGSGKAWESTFDVSRGTYMFRVWGEDLAGNTNSTGLITFTVVGPRIDSCTNIDTDGYYYLTADLSGNLCIVISASNVTLDGRFHTIFGYGTGTGVSAGRIDKEISNIILKNMTVTNFGTGVLLYRVSGAKITHVRSESNTHGIYLKLSRGSKITDSQTLSNVESGIYLNQSASNAIERNVINSNQESGIELSRSSGNSIHGNEISNGTKGIRLYQSSWNSITGNHVRSANMSLEVVFATRNSIANNSFEYGEYGIRLDGSRYNNLFNNTVRWNSESGIGITSYSYGNRIHENNISHNGVGVYSSGVLFVNSGVYQWNKITNNTIELNEVGIAVCGSSMILQNSIRSNTQHGIAVFASTLNSIRDNEISSNGANGILLRSSQNHIIGNKIGSNGKSGIEVSSSENMITGNSITSNGEYGILLNLSSQEGWNRIYNNYLNNTNNAFFINQTRPNIWNTQKVLGTNIVGGPYRGGNYWATPDGAGFSQLCEDVNRDGICDAAYQIGIGNLDYFPLTLNAFDPTPLSITFTENSPSDGSIVPQDHIFVEISSSKRLSRAMIEWNGQNVTMTPDKTRKTWSFNITGLSEGTYSFKVWGKDFAGNWTATETRTVRVDFSVTPIDSCAAIAQPGVYVLVKDILSSDTSACIIILSDGVKLFGNGHTVEGRSLMYSKGLLISDRGSNGEIVIKNIRFSKWYTGIYISNTTRATLDEIVSTSNYFGLSIFQSDRNGIYDSVFTDNRYDGIRISSSSNTSVINVNASDNGDNGIDIAGSENNSVKRSIANSNIRSGISLTGSSNNIVEGTEISANNIGISMTSYSEQNTVKDSVITSNGRGLYFQAASRNLIYNNYLNNPENHYQLYSTNTFNMGIEPEENIVGGNYIGGNYWSGFSEACGDANGDGICDSTYQLDGNNADHYPLADVTRDSDGDGVSDGQESGDWNGDGISDSQQSDVASVETADSIVAFSSQNNKFSDVRAENISELPQPPADLPYGIYSFNLTVTPGSSVSITVHVYDSSGNPVHLPADTEYWKYTSDGNGSSAGLPRWYSIPATVNGNTVTFTITDGGIGDGDGVANGVIADPGGPGVRSPTSVPEFSGLALMAAVLAIFAATFRAAKR</sequence>
<dbReference type="AlphaFoldDB" id="A0A0F7ICW9"/>
<dbReference type="HOGENOM" id="CLU_278341_0_0_2"/>
<name>A0A0F7ICW9_9EURY</name>
<dbReference type="InterPro" id="IPR013783">
    <property type="entry name" value="Ig-like_fold"/>
</dbReference>